<dbReference type="InterPro" id="IPR002018">
    <property type="entry name" value="CarbesteraseB"/>
</dbReference>
<dbReference type="FunFam" id="2.10.110.20:FF:000001">
    <property type="entry name" value="lysine-specific demethylase 6A isoform X2"/>
    <property type="match status" value="1"/>
</dbReference>
<evidence type="ECO:0000256" key="13">
    <source>
        <dbReference type="ARBA" id="ARBA00023002"/>
    </source>
</evidence>
<evidence type="ECO:0000256" key="14">
    <source>
        <dbReference type="ARBA" id="ARBA00023004"/>
    </source>
</evidence>
<feature type="transmembrane region" description="Helical" evidence="28">
    <location>
        <begin position="243"/>
        <end position="266"/>
    </location>
</feature>
<keyword evidence="10" id="KW-0156">Chromatin regulator</keyword>
<feature type="compositionally biased region" description="Polar residues" evidence="27">
    <location>
        <begin position="1322"/>
        <end position="1355"/>
    </location>
</feature>
<evidence type="ECO:0000313" key="30">
    <source>
        <dbReference type="EMBL" id="KAJ3589435.1"/>
    </source>
</evidence>
<accession>A0A9Q0I8R7</accession>
<keyword evidence="28" id="KW-1133">Transmembrane helix</keyword>
<feature type="compositionally biased region" description="Polar residues" evidence="27">
    <location>
        <begin position="1155"/>
        <end position="1165"/>
    </location>
</feature>
<keyword evidence="12" id="KW-0223">Dioxygenase</keyword>
<feature type="region of interest" description="Disordered" evidence="27">
    <location>
        <begin position="1132"/>
        <end position="1165"/>
    </location>
</feature>
<evidence type="ECO:0000256" key="26">
    <source>
        <dbReference type="SAM" id="Coils"/>
    </source>
</evidence>
<evidence type="ECO:0000256" key="25">
    <source>
        <dbReference type="ARBA" id="ARBA00082905"/>
    </source>
</evidence>
<evidence type="ECO:0000256" key="27">
    <source>
        <dbReference type="SAM" id="MobiDB-lite"/>
    </source>
</evidence>
<evidence type="ECO:0000313" key="31">
    <source>
        <dbReference type="Proteomes" id="UP001148018"/>
    </source>
</evidence>
<dbReference type="InterPro" id="IPR000460">
    <property type="entry name" value="Nlgn"/>
</dbReference>
<feature type="region of interest" description="Disordered" evidence="27">
    <location>
        <begin position="955"/>
        <end position="989"/>
    </location>
</feature>
<feature type="coiled-coil region" evidence="26">
    <location>
        <begin position="272"/>
        <end position="299"/>
    </location>
</feature>
<dbReference type="EMBL" id="JANIIK010000115">
    <property type="protein sequence ID" value="KAJ3589435.1"/>
    <property type="molecule type" value="Genomic_DNA"/>
</dbReference>
<keyword evidence="15" id="KW-0395">Inflammatory response</keyword>
<dbReference type="GO" id="GO:0000978">
    <property type="term" value="F:RNA polymerase II cis-regulatory region sequence-specific DNA binding"/>
    <property type="evidence" value="ECO:0007669"/>
    <property type="project" value="TreeGrafter"/>
</dbReference>
<dbReference type="Pfam" id="PF02373">
    <property type="entry name" value="JmjC"/>
    <property type="match status" value="1"/>
</dbReference>
<comment type="subunit">
    <text evidence="21">Interacts with TLE1. Component of the MLL4 complex, at least composed of KMT2B/MLL4, ASH2L, RBBP5, WDR5, and KDM6B. Interacts with TBX21, SMARCA4, SMARCC1 and SMARCC2.</text>
</comment>
<evidence type="ECO:0000256" key="17">
    <source>
        <dbReference type="ARBA" id="ARBA00034483"/>
    </source>
</evidence>
<keyword evidence="31" id="KW-1185">Reference proteome</keyword>
<reference evidence="30" key="1">
    <citation type="submission" date="2022-07" db="EMBL/GenBank/DDBJ databases">
        <title>Chromosome-level genome of Muraenolepis orangiensis.</title>
        <authorList>
            <person name="Kim J."/>
        </authorList>
    </citation>
    <scope>NUCLEOTIDE SEQUENCE</scope>
    <source>
        <strain evidence="30">KU_S4_2022</strain>
        <tissue evidence="30">Muscle</tissue>
    </source>
</reference>
<feature type="compositionally biased region" description="Low complexity" evidence="27">
    <location>
        <begin position="1356"/>
        <end position="1381"/>
    </location>
</feature>
<evidence type="ECO:0000256" key="2">
    <source>
        <dbReference type="ARBA" id="ARBA00001961"/>
    </source>
</evidence>
<evidence type="ECO:0000256" key="23">
    <source>
        <dbReference type="ARBA" id="ARBA00078702"/>
    </source>
</evidence>
<feature type="region of interest" description="Disordered" evidence="27">
    <location>
        <begin position="191"/>
        <end position="235"/>
    </location>
</feature>
<feature type="compositionally biased region" description="Basic and acidic residues" evidence="27">
    <location>
        <begin position="1082"/>
        <end position="1097"/>
    </location>
</feature>
<dbReference type="InterPro" id="IPR046941">
    <property type="entry name" value="KDM6_GATAL_sf"/>
</dbReference>
<dbReference type="GO" id="GO:0044666">
    <property type="term" value="C:MLL3/4 complex"/>
    <property type="evidence" value="ECO:0007669"/>
    <property type="project" value="TreeGrafter"/>
</dbReference>
<keyword evidence="13" id="KW-0560">Oxidoreductase</keyword>
<evidence type="ECO:0000256" key="12">
    <source>
        <dbReference type="ARBA" id="ARBA00022964"/>
    </source>
</evidence>
<dbReference type="Pfam" id="PF00135">
    <property type="entry name" value="COesterase"/>
    <property type="match status" value="1"/>
</dbReference>
<dbReference type="InterPro" id="IPR048562">
    <property type="entry name" value="KDM6A_B-like_C-hel"/>
</dbReference>
<feature type="compositionally biased region" description="Basic and acidic residues" evidence="27">
    <location>
        <begin position="750"/>
        <end position="783"/>
    </location>
</feature>
<feature type="compositionally biased region" description="Basic and acidic residues" evidence="27">
    <location>
        <begin position="590"/>
        <end position="613"/>
    </location>
</feature>
<protein>
    <recommendedName>
        <fullName evidence="22">Lysine-specific demethylase 6B</fullName>
        <ecNumber evidence="18">1.14.11.68</ecNumber>
    </recommendedName>
    <alternativeName>
        <fullName evidence="23">JmjC domain-containing protein 3</fullName>
    </alternativeName>
    <alternativeName>
        <fullName evidence="25">Jumonji domain-containing protein 3</fullName>
    </alternativeName>
    <alternativeName>
        <fullName evidence="24">[histone H3]-trimethyl-L-lysine(27) demethylase 6B</fullName>
    </alternativeName>
</protein>
<evidence type="ECO:0000256" key="6">
    <source>
        <dbReference type="ARBA" id="ARBA00022553"/>
    </source>
</evidence>
<dbReference type="GO" id="GO:0010468">
    <property type="term" value="P:regulation of gene expression"/>
    <property type="evidence" value="ECO:0007669"/>
    <property type="project" value="TreeGrafter"/>
</dbReference>
<dbReference type="InterPro" id="IPR051630">
    <property type="entry name" value="Corepressor-Demethylase"/>
</dbReference>
<evidence type="ECO:0000256" key="20">
    <source>
        <dbReference type="ARBA" id="ARBA00059748"/>
    </source>
</evidence>
<dbReference type="GO" id="GO:0006954">
    <property type="term" value="P:inflammatory response"/>
    <property type="evidence" value="ECO:0007669"/>
    <property type="project" value="UniProtKB-KW"/>
</dbReference>
<dbReference type="GO" id="GO:0005886">
    <property type="term" value="C:plasma membrane"/>
    <property type="evidence" value="ECO:0007669"/>
    <property type="project" value="UniProtKB-SubCell"/>
</dbReference>
<dbReference type="FunFam" id="2.60.120.650:FF:000009">
    <property type="entry name" value="Putative lysine-specific demethylase 6B"/>
    <property type="match status" value="1"/>
</dbReference>
<proteinExistence type="inferred from homology"/>
<comment type="function">
    <text evidence="20">Histone demethylase that specifically demethylates 'Lys-27' of histone H3, thereby playing a central role in histone code. Demethylates trimethylated and dimethylated H3 'Lys-27'. Plays a central role in regulation of posterior development, by regulating HOX gene expression. Involved in inflammatory response by participating in macrophage differentiation in case of inflammation by regulating gene expression and macrophage differentiation. Plays a demethylase-independent role in chromatin remodeling to regulate T-box family member-dependent gene expression by acting as a link between T-box factors and the SMARCA4-containing SWI/SNF remodeling complex.</text>
</comment>
<evidence type="ECO:0000256" key="7">
    <source>
        <dbReference type="ARBA" id="ARBA00022723"/>
    </source>
</evidence>
<comment type="caution">
    <text evidence="30">The sequence shown here is derived from an EMBL/GenBank/DDBJ whole genome shotgun (WGS) entry which is preliminary data.</text>
</comment>
<keyword evidence="14" id="KW-0408">Iron</keyword>
<evidence type="ECO:0000256" key="22">
    <source>
        <dbReference type="ARBA" id="ARBA00069212"/>
    </source>
</evidence>
<evidence type="ECO:0000256" key="16">
    <source>
        <dbReference type="ARBA" id="ARBA00023242"/>
    </source>
</evidence>
<comment type="cofactor">
    <cofactor evidence="1">
        <name>Fe(2+)</name>
        <dbReference type="ChEBI" id="CHEBI:29033"/>
    </cofactor>
</comment>
<feature type="region of interest" description="Disordered" evidence="27">
    <location>
        <begin position="399"/>
        <end position="438"/>
    </location>
</feature>
<dbReference type="SUPFAM" id="SSF51197">
    <property type="entry name" value="Clavaminate synthase-like"/>
    <property type="match status" value="1"/>
</dbReference>
<keyword evidence="16" id="KW-0539">Nucleus</keyword>
<feature type="compositionally biased region" description="Low complexity" evidence="27">
    <location>
        <begin position="1134"/>
        <end position="1154"/>
    </location>
</feature>
<name>A0A9Q0I8R7_9TELE</name>
<dbReference type="Gene3D" id="3.40.50.1820">
    <property type="entry name" value="alpha/beta hydrolase"/>
    <property type="match status" value="1"/>
</dbReference>
<dbReference type="GO" id="GO:0031490">
    <property type="term" value="F:chromatin DNA binding"/>
    <property type="evidence" value="ECO:0007669"/>
    <property type="project" value="TreeGrafter"/>
</dbReference>
<feature type="region of interest" description="Disordered" evidence="27">
    <location>
        <begin position="1015"/>
        <end position="1037"/>
    </location>
</feature>
<feature type="region of interest" description="Disordered" evidence="27">
    <location>
        <begin position="1066"/>
        <end position="1117"/>
    </location>
</feature>
<keyword evidence="5" id="KW-1017">Isopeptide bond</keyword>
<dbReference type="Gene3D" id="2.10.110.20">
    <property type="match status" value="1"/>
</dbReference>
<dbReference type="Gene3D" id="1.20.58.1370">
    <property type="match status" value="1"/>
</dbReference>
<comment type="cofactor">
    <cofactor evidence="2">
        <name>L-ascorbate</name>
        <dbReference type="ChEBI" id="CHEBI:38290"/>
    </cofactor>
</comment>
<feature type="compositionally biased region" description="Polar residues" evidence="27">
    <location>
        <begin position="968"/>
        <end position="983"/>
    </location>
</feature>
<dbReference type="GO" id="GO:0042043">
    <property type="term" value="F:neurexin family protein binding"/>
    <property type="evidence" value="ECO:0007669"/>
    <property type="project" value="InterPro"/>
</dbReference>
<keyword evidence="8" id="KW-0862">Zinc</keyword>
<evidence type="ECO:0000256" key="4">
    <source>
        <dbReference type="ARBA" id="ARBA00004251"/>
    </source>
</evidence>
<dbReference type="SUPFAM" id="SSF53474">
    <property type="entry name" value="alpha/beta-Hydrolases"/>
    <property type="match status" value="1"/>
</dbReference>
<evidence type="ECO:0000256" key="8">
    <source>
        <dbReference type="ARBA" id="ARBA00022833"/>
    </source>
</evidence>
<evidence type="ECO:0000256" key="21">
    <source>
        <dbReference type="ARBA" id="ARBA00063549"/>
    </source>
</evidence>
<evidence type="ECO:0000256" key="15">
    <source>
        <dbReference type="ARBA" id="ARBA00023198"/>
    </source>
</evidence>
<keyword evidence="9" id="KW-0832">Ubl conjugation</keyword>
<keyword evidence="7" id="KW-0479">Metal-binding</keyword>
<dbReference type="GO" id="GO:0007155">
    <property type="term" value="P:cell adhesion"/>
    <property type="evidence" value="ECO:0007669"/>
    <property type="project" value="UniProtKB-KW"/>
</dbReference>
<evidence type="ECO:0000256" key="28">
    <source>
        <dbReference type="SAM" id="Phobius"/>
    </source>
</evidence>
<dbReference type="PANTHER" id="PTHR14017:SF27">
    <property type="entry name" value="[HISTONE H3]-TRIMETHYL-L-LYSINE(27) DEMETHYLASE"/>
    <property type="match status" value="1"/>
</dbReference>
<dbReference type="FunFam" id="1.20.58.1370:FF:000001">
    <property type="entry name" value="lysine-specific demethylase 6A isoform X2"/>
    <property type="match status" value="1"/>
</dbReference>
<evidence type="ECO:0000256" key="5">
    <source>
        <dbReference type="ARBA" id="ARBA00022499"/>
    </source>
</evidence>
<keyword evidence="28" id="KW-0812">Transmembrane</keyword>
<organism evidence="30 31">
    <name type="scientific">Muraenolepis orangiensis</name>
    <name type="common">Patagonian moray cod</name>
    <dbReference type="NCBI Taxonomy" id="630683"/>
    <lineage>
        <taxon>Eukaryota</taxon>
        <taxon>Metazoa</taxon>
        <taxon>Chordata</taxon>
        <taxon>Craniata</taxon>
        <taxon>Vertebrata</taxon>
        <taxon>Euteleostomi</taxon>
        <taxon>Actinopterygii</taxon>
        <taxon>Neopterygii</taxon>
        <taxon>Teleostei</taxon>
        <taxon>Neoteleostei</taxon>
        <taxon>Acanthomorphata</taxon>
        <taxon>Zeiogadaria</taxon>
        <taxon>Gadariae</taxon>
        <taxon>Gadiformes</taxon>
        <taxon>Muraenolepidoidei</taxon>
        <taxon>Muraenolepididae</taxon>
        <taxon>Muraenolepis</taxon>
    </lineage>
</organism>
<feature type="region of interest" description="Disordered" evidence="27">
    <location>
        <begin position="863"/>
        <end position="895"/>
    </location>
</feature>
<evidence type="ECO:0000256" key="11">
    <source>
        <dbReference type="ARBA" id="ARBA00022889"/>
    </source>
</evidence>
<evidence type="ECO:0000256" key="9">
    <source>
        <dbReference type="ARBA" id="ARBA00022843"/>
    </source>
</evidence>
<evidence type="ECO:0000256" key="3">
    <source>
        <dbReference type="ARBA" id="ARBA00004123"/>
    </source>
</evidence>
<evidence type="ECO:0000256" key="10">
    <source>
        <dbReference type="ARBA" id="ARBA00022853"/>
    </source>
</evidence>
<evidence type="ECO:0000256" key="19">
    <source>
        <dbReference type="ARBA" id="ARBA00048695"/>
    </source>
</evidence>
<keyword evidence="26" id="KW-0175">Coiled coil</keyword>
<feature type="region of interest" description="Disordered" evidence="27">
    <location>
        <begin position="555"/>
        <end position="710"/>
    </location>
</feature>
<feature type="compositionally biased region" description="Polar residues" evidence="27">
    <location>
        <begin position="656"/>
        <end position="666"/>
    </location>
</feature>
<feature type="region of interest" description="Disordered" evidence="27">
    <location>
        <begin position="451"/>
        <end position="543"/>
    </location>
</feature>
<evidence type="ECO:0000256" key="24">
    <source>
        <dbReference type="ARBA" id="ARBA00079190"/>
    </source>
</evidence>
<dbReference type="PROSITE" id="PS51184">
    <property type="entry name" value="JMJC"/>
    <property type="match status" value="1"/>
</dbReference>
<dbReference type="Proteomes" id="UP001148018">
    <property type="component" value="Unassembled WGS sequence"/>
</dbReference>
<dbReference type="EC" id="1.14.11.68" evidence="18"/>
<dbReference type="PRINTS" id="PR01090">
    <property type="entry name" value="NEUROLIGIN"/>
</dbReference>
<sequence length="1710" mass="189888">MYTDWADRDNSDMRRKTLLALFTDHQWVAPAVATAKLHAEFQSPVYFYTFHHHCQTEARPEWADAAHGDELPYVFGVPMIGATDLFPCNFSKNDVMLSAVVMTYWTNFAKTGDPNLPVPQDTKFIHTKPNRFEEVIWTKFSSKDKQYLHIGLKPRVRDNYRANKVAFWLELVPHLHSLSSVTTRLPPDGSTVRWKGTLGTGGGARSTRHPALSTYPPEMEPDPSERPRVSPFPGETRDYSTELSVTVAVGASLLFLNVLAFAALYYKRDKRHELLQRRHRRQEEELMSLQMKQQRVELDHGTPLPSRGIHGDRLDPLRPPACPPDYTLALRRAPEDVPLMTSNAIAMMPSTVSMGVQSLHPFNTYPPSETVWTIWRRYVSGWMYHPSELYPGRDTWNSQLNGGPNRGQWVPVSDRTWSPSNRGERTSYHHSQDKVPPRGHRLLLQSWDHKNQPYEGHASSQRSSSHTFQNWTRTHGGSGPPSGLPGKPYGLWREDDDHPRYGPAPPSHTTARDAVPERWAQTDCYRSGPSSRIANHVPGDWKRPNLYQQLHRDQLPQQHAPPAPRDDCPASRIVDHKPGDWKRPNLPQQLDRDPLPQQLDRDPLPQQLDRDPLPQHQAPPPAPRDDCPAKRRRSDVPEQVTSQLRYGSPGLRDSRPSGQTRRSSSLLPAPPRHAHHRPASTASTASTAGGDGGGVGRTMHHAGRAKDSGPLYAACPTASPGYKACAERSEVKKTSSKLHGPQKTIRKKTRVSEFPETKRKGHERRKDKLSRLKERLKRKEGMTEKPPAPLSAARSEELFQAKSERRHGLLKAPDLQLAAGLAAVLELGQSPAASPPVLSWQGSPVSSLEEEEDDLEQGVLIGPVLQPSPTHSSTVSHGDGTVEEECNDGRGGRRRNLVNGLDNVFKSLATFLGGQSVTCRGGPFGRVPASSLGPVKSSSSLALGPQIDCMDQQESCAHPKTSGKHASHQLQGLTTSDDPSSYSHPPRDATQWEKPLLESAAQKCDVLEIAVKDTQGGRDIAPDHLGRPESPSRDGSLSAELRLTTTHTSCLTADLLPVPIKVDAGSRDVTTHSRTDRKRKQITGDDRQDGAGVKETHNNPIQITGEDTDQGTSDQVTQVAQEFDREIVIQSEKSTTTTFSSGTDASASGSTVSDPSASLSAQPPSCPTACSVQPDAYKMKALSMGLSKELKIHLIKVERKGTDTFITSELKERRIPLSKISIHNTASEVVRACKAARVNGKFKESHLRPAFSIKPQISTETAIPRDKLNPPTPSIYFCTNPKNAVTVIRGLAGSLRLNLGLFSTKSLVEANADHAVEVRTQVQQPADENWDTSGSAQTWPCGSSRSHTTIANSKSAAAAAPCDATGKTGSPPQTTTSTPSPELKPVGKIIKFGTNIDLSDPKRWKLQLQELIKLPSFMRVASSNNMLSHVGQTILGMNTVQLYMKVPGSRTPGHQENNNFCSVNINIGPGDCEWFAVHENYWHSINSFCEKHGVDYLTGSWWPVLEDLYGSNIPVYRFIQRPGDLVWINAGTVHWVQAVGWCNNIAWNVGPLNAYQYQLALERFEWNEVKKVKSIVPMVHVTWNVARTVRISDQDTFRMIKHCLLQSIKHIQVLRDQLLEAGKKISHQARVKDEPAYYCNECDVEVFDLLLVTSENSSRKSYVVHCEDCARAKSPSLAGVVVLEQYRMEELMKTYDTFTLVSIFSHLRPL</sequence>
<gene>
    <name evidence="30" type="ORF">NHX12_010280</name>
</gene>
<feature type="domain" description="JmjC" evidence="29">
    <location>
        <begin position="1403"/>
        <end position="1566"/>
    </location>
</feature>
<feature type="compositionally biased region" description="Polar residues" evidence="27">
    <location>
        <begin position="867"/>
        <end position="876"/>
    </location>
</feature>
<dbReference type="PANTHER" id="PTHR14017">
    <property type="entry name" value="LYSINE-SPECIFIC DEMETHYLASE"/>
    <property type="match status" value="1"/>
</dbReference>
<feature type="compositionally biased region" description="Basic and acidic residues" evidence="27">
    <location>
        <begin position="564"/>
        <end position="583"/>
    </location>
</feature>
<comment type="catalytic activity">
    <reaction evidence="19">
        <text>N(6),N(6),N(6)-trimethyl-L-lysyl(27)-[histone H3] + 2 2-oxoglutarate + 2 O2 = N(6)-methyl-L-lysyl(27)-[histone H3] + 2 formaldehyde + 2 succinate + 2 CO2</text>
        <dbReference type="Rhea" id="RHEA:60224"/>
        <dbReference type="Rhea" id="RHEA-COMP:15535"/>
        <dbReference type="Rhea" id="RHEA-COMP:15544"/>
        <dbReference type="ChEBI" id="CHEBI:15379"/>
        <dbReference type="ChEBI" id="CHEBI:16526"/>
        <dbReference type="ChEBI" id="CHEBI:16810"/>
        <dbReference type="ChEBI" id="CHEBI:16842"/>
        <dbReference type="ChEBI" id="CHEBI:30031"/>
        <dbReference type="ChEBI" id="CHEBI:61929"/>
        <dbReference type="ChEBI" id="CHEBI:61961"/>
        <dbReference type="EC" id="1.14.11.68"/>
    </reaction>
</comment>
<feature type="compositionally biased region" description="Basic and acidic residues" evidence="27">
    <location>
        <begin position="422"/>
        <end position="436"/>
    </location>
</feature>
<dbReference type="GO" id="GO:0046872">
    <property type="term" value="F:metal ion binding"/>
    <property type="evidence" value="ECO:0007669"/>
    <property type="project" value="UniProtKB-KW"/>
</dbReference>
<comment type="subcellular location">
    <subcellularLocation>
        <location evidence="4">Cell membrane</location>
        <topology evidence="4">Single-pass type I membrane protein</topology>
    </subcellularLocation>
    <subcellularLocation>
        <location evidence="3">Nucleus</location>
    </subcellularLocation>
</comment>
<dbReference type="GO" id="GO:0007507">
    <property type="term" value="P:heart development"/>
    <property type="evidence" value="ECO:0007669"/>
    <property type="project" value="TreeGrafter"/>
</dbReference>
<dbReference type="Gene3D" id="2.60.120.650">
    <property type="entry name" value="Cupin"/>
    <property type="match status" value="1"/>
</dbReference>
<evidence type="ECO:0000256" key="18">
    <source>
        <dbReference type="ARBA" id="ARBA00034525"/>
    </source>
</evidence>
<dbReference type="Pfam" id="PF21322">
    <property type="entry name" value="KDM6_C-hel"/>
    <property type="match status" value="1"/>
</dbReference>
<dbReference type="SMART" id="SM00558">
    <property type="entry name" value="JmjC"/>
    <property type="match status" value="1"/>
</dbReference>
<dbReference type="GO" id="GO:0071558">
    <property type="term" value="F:histone H3K27me2/H3K27me3 demethylase activity"/>
    <property type="evidence" value="ECO:0007669"/>
    <property type="project" value="UniProtKB-EC"/>
</dbReference>
<feature type="region of interest" description="Disordered" evidence="27">
    <location>
        <begin position="729"/>
        <end position="794"/>
    </location>
</feature>
<dbReference type="InterPro" id="IPR003347">
    <property type="entry name" value="JmjC_dom"/>
</dbReference>
<dbReference type="Pfam" id="PF21326">
    <property type="entry name" value="KDM6_GATAL"/>
    <property type="match status" value="1"/>
</dbReference>
<dbReference type="InterPro" id="IPR048560">
    <property type="entry name" value="KDM6A_B-like_GATAL"/>
</dbReference>
<keyword evidence="28" id="KW-0472">Membrane</keyword>
<evidence type="ECO:0000259" key="29">
    <source>
        <dbReference type="PROSITE" id="PS51184"/>
    </source>
</evidence>
<dbReference type="OrthoDB" id="418911at2759"/>
<evidence type="ECO:0000256" key="1">
    <source>
        <dbReference type="ARBA" id="ARBA00001954"/>
    </source>
</evidence>
<keyword evidence="6" id="KW-0597">Phosphoprotein</keyword>
<feature type="compositionally biased region" description="Low complexity" evidence="27">
    <location>
        <begin position="679"/>
        <end position="688"/>
    </location>
</feature>
<dbReference type="InterPro" id="IPR029058">
    <property type="entry name" value="AB_hydrolase_fold"/>
</dbReference>
<keyword evidence="11" id="KW-0130">Cell adhesion</keyword>
<feature type="region of interest" description="Disordered" evidence="27">
    <location>
        <begin position="1322"/>
        <end position="1384"/>
    </location>
</feature>
<comment type="similarity">
    <text evidence="17">Belongs to the UTX family.</text>
</comment>
<feature type="compositionally biased region" description="Basic and acidic residues" evidence="27">
    <location>
        <begin position="1020"/>
        <end position="1032"/>
    </location>
</feature>
<feature type="compositionally biased region" description="Polar residues" evidence="27">
    <location>
        <begin position="458"/>
        <end position="475"/>
    </location>
</feature>